<organism evidence="1 2">
    <name type="scientific">Kipferlia bialata</name>
    <dbReference type="NCBI Taxonomy" id="797122"/>
    <lineage>
        <taxon>Eukaryota</taxon>
        <taxon>Metamonada</taxon>
        <taxon>Carpediemonas-like organisms</taxon>
        <taxon>Kipferlia</taxon>
    </lineage>
</organism>
<protein>
    <submittedName>
        <fullName evidence="1">Uncharacterized protein</fullName>
    </submittedName>
</protein>
<proteinExistence type="predicted"/>
<evidence type="ECO:0000313" key="2">
    <source>
        <dbReference type="Proteomes" id="UP000265618"/>
    </source>
</evidence>
<reference evidence="1 2" key="1">
    <citation type="journal article" date="2018" name="PLoS ONE">
        <title>The draft genome of Kipferlia bialata reveals reductive genome evolution in fornicate parasites.</title>
        <authorList>
            <person name="Tanifuji G."/>
            <person name="Takabayashi S."/>
            <person name="Kume K."/>
            <person name="Takagi M."/>
            <person name="Nakayama T."/>
            <person name="Kamikawa R."/>
            <person name="Inagaki Y."/>
            <person name="Hashimoto T."/>
        </authorList>
    </citation>
    <scope>NUCLEOTIDE SEQUENCE [LARGE SCALE GENOMIC DNA]</scope>
    <source>
        <strain evidence="1">NY0173</strain>
    </source>
</reference>
<evidence type="ECO:0000313" key="1">
    <source>
        <dbReference type="EMBL" id="GCA62554.1"/>
    </source>
</evidence>
<dbReference type="Proteomes" id="UP000265618">
    <property type="component" value="Unassembled WGS sequence"/>
</dbReference>
<comment type="caution">
    <text evidence="1">The sequence shown here is derived from an EMBL/GenBank/DDBJ whole genome shotgun (WGS) entry which is preliminary data.</text>
</comment>
<dbReference type="EMBL" id="BDIP01000901">
    <property type="protein sequence ID" value="GCA62554.1"/>
    <property type="molecule type" value="Genomic_DNA"/>
</dbReference>
<gene>
    <name evidence="1" type="ORF">KIPB_004281</name>
</gene>
<dbReference type="AlphaFoldDB" id="A0A391NKI9"/>
<sequence length="186" mass="20975">MLYRTGLTAEVNVLSTLGKNECPADLWSVLDSEALAADYDAEAVIFNGPRYMLADTVKIPVELPFVTLDDLELQELGLGQMKLWELTSLTSPYTDFTLRWESVHVYNSGRRVYELESPLGDTYRMVSYCLLVDSELDVETLSTLGVGLSLPEGWSYSTRTLGQEEALDSHTVVRLQDSYQNTYQRI</sequence>
<accession>A0A391NKI9</accession>
<name>A0A391NKI9_9EUKA</name>
<keyword evidence="2" id="KW-1185">Reference proteome</keyword>
<dbReference type="OrthoDB" id="167158at2759"/>